<accession>A0AAW7XXI1</accession>
<dbReference type="Proteomes" id="UP001169823">
    <property type="component" value="Unassembled WGS sequence"/>
</dbReference>
<comment type="caution">
    <text evidence="1">The sequence shown here is derived from an EMBL/GenBank/DDBJ whole genome shotgun (WGS) entry which is preliminary data.</text>
</comment>
<gene>
    <name evidence="1" type="ORF">Q4494_10645</name>
</gene>
<dbReference type="EMBL" id="JAUOPJ010000008">
    <property type="protein sequence ID" value="MDO6457538.1"/>
    <property type="molecule type" value="Genomic_DNA"/>
</dbReference>
<reference evidence="1" key="1">
    <citation type="submission" date="2023-07" db="EMBL/GenBank/DDBJ databases">
        <title>Genome content predicts the carbon catabolic preferences of heterotrophic bacteria.</title>
        <authorList>
            <person name="Gralka M."/>
        </authorList>
    </citation>
    <scope>NUCLEOTIDE SEQUENCE</scope>
    <source>
        <strain evidence="1">I2M02</strain>
    </source>
</reference>
<sequence length="144" mass="16386">MTVQTRIIDHGRLIFLRFTGVQTAASVETDIQNVRNLIGFRPDIPELVDLSDIIEDNIDYNGMRRLARIVNDQSLDSDFKKRIALYAPHESTFGSARMFSTLTELEEGNTVSQAFHTPEEALAWLGRPETRFEDLPDYDLIAAE</sequence>
<dbReference type="AlphaFoldDB" id="A0AAW7XXI1"/>
<protein>
    <recommendedName>
        <fullName evidence="3">SpoIIAA-like</fullName>
    </recommendedName>
</protein>
<name>A0AAW7XXI1_9RHOB</name>
<evidence type="ECO:0000313" key="1">
    <source>
        <dbReference type="EMBL" id="MDO6457538.1"/>
    </source>
</evidence>
<organism evidence="1 2">
    <name type="scientific">Celeribacter halophilus</name>
    <dbReference type="NCBI Taxonomy" id="576117"/>
    <lineage>
        <taxon>Bacteria</taxon>
        <taxon>Pseudomonadati</taxon>
        <taxon>Pseudomonadota</taxon>
        <taxon>Alphaproteobacteria</taxon>
        <taxon>Rhodobacterales</taxon>
        <taxon>Roseobacteraceae</taxon>
        <taxon>Celeribacter</taxon>
    </lineage>
</organism>
<evidence type="ECO:0000313" key="2">
    <source>
        <dbReference type="Proteomes" id="UP001169823"/>
    </source>
</evidence>
<proteinExistence type="predicted"/>
<evidence type="ECO:0008006" key="3">
    <source>
        <dbReference type="Google" id="ProtNLM"/>
    </source>
</evidence>
<dbReference type="RefSeq" id="WP_303484247.1">
    <property type="nucleotide sequence ID" value="NZ_JAUOPJ010000008.1"/>
</dbReference>